<evidence type="ECO:0008006" key="3">
    <source>
        <dbReference type="Google" id="ProtNLM"/>
    </source>
</evidence>
<evidence type="ECO:0000313" key="2">
    <source>
        <dbReference type="Proteomes" id="UP000747542"/>
    </source>
</evidence>
<organism evidence="1 2">
    <name type="scientific">Homarus americanus</name>
    <name type="common">American lobster</name>
    <dbReference type="NCBI Taxonomy" id="6706"/>
    <lineage>
        <taxon>Eukaryota</taxon>
        <taxon>Metazoa</taxon>
        <taxon>Ecdysozoa</taxon>
        <taxon>Arthropoda</taxon>
        <taxon>Crustacea</taxon>
        <taxon>Multicrustacea</taxon>
        <taxon>Malacostraca</taxon>
        <taxon>Eumalacostraca</taxon>
        <taxon>Eucarida</taxon>
        <taxon>Decapoda</taxon>
        <taxon>Pleocyemata</taxon>
        <taxon>Astacidea</taxon>
        <taxon>Nephropoidea</taxon>
        <taxon>Nephropidae</taxon>
        <taxon>Homarus</taxon>
    </lineage>
</organism>
<keyword evidence="2" id="KW-1185">Reference proteome</keyword>
<gene>
    <name evidence="1" type="ORF">Hamer_G014064</name>
</gene>
<proteinExistence type="predicted"/>
<dbReference type="Proteomes" id="UP000747542">
    <property type="component" value="Unassembled WGS sequence"/>
</dbReference>
<protein>
    <recommendedName>
        <fullName evidence="3">Tesmin/TSO1-like CXC domain-containing protein</fullName>
    </recommendedName>
</protein>
<comment type="caution">
    <text evidence="1">The sequence shown here is derived from an EMBL/GenBank/DDBJ whole genome shotgun (WGS) entry which is preliminary data.</text>
</comment>
<evidence type="ECO:0000313" key="1">
    <source>
        <dbReference type="EMBL" id="KAG7161423.1"/>
    </source>
</evidence>
<name>A0A8J5MRK9_HOMAM</name>
<dbReference type="EMBL" id="JAHLQT010029499">
    <property type="protein sequence ID" value="KAG7161423.1"/>
    <property type="molecule type" value="Genomic_DNA"/>
</dbReference>
<sequence length="417" mass="47643">MMPCSHPWLYNQFVEEGYHTVRRTVASGLTATEGDDINCDETQKIGLEIQHSMDNQPVSDATIKRSQMDHLTRKIDKSELVRKIQMDLTNLNPKAEAQQLQQGTLVIDGGWLLHYIRRRKNATYSQVLKQYSSFLGNRHEDTDVFIMLLYHWNICMADILLRKECRRSNAGQMYNMREAYGRVTVEIRKHILFIHAWSGCDTMSATYDQGKTYLMTAEGFVKTTEEVGDAGICLFCLLYGGSRKDTLTTLGCARYMAMMAKSNRVAQQLPPTERAAHYHSLRVHLGNDSLENCTWSWKEVSGSLQPIMADKDAAPSKVLKFKWYKCKQTGKNPRSTNRYSCHKNGLKCVMACAGCRGESCNNTEPFMVIDDETNVLETYKVHKDNVMPLIHLIENKTNIALKGSHFKSLEKKFPKVK</sequence>
<reference evidence="1" key="1">
    <citation type="journal article" date="2021" name="Sci. Adv.">
        <title>The American lobster genome reveals insights on longevity, neural, and immune adaptations.</title>
        <authorList>
            <person name="Polinski J.M."/>
            <person name="Zimin A.V."/>
            <person name="Clark K.F."/>
            <person name="Kohn A.B."/>
            <person name="Sadowski N."/>
            <person name="Timp W."/>
            <person name="Ptitsyn A."/>
            <person name="Khanna P."/>
            <person name="Romanova D.Y."/>
            <person name="Williams P."/>
            <person name="Greenwood S.J."/>
            <person name="Moroz L.L."/>
            <person name="Walt D.R."/>
            <person name="Bodnar A.G."/>
        </authorList>
    </citation>
    <scope>NUCLEOTIDE SEQUENCE</scope>
    <source>
        <strain evidence="1">GMGI-L3</strain>
    </source>
</reference>
<dbReference type="AlphaFoldDB" id="A0A8J5MRK9"/>
<accession>A0A8J5MRK9</accession>